<evidence type="ECO:0000256" key="8">
    <source>
        <dbReference type="ARBA" id="ARBA00022737"/>
    </source>
</evidence>
<comment type="caution">
    <text evidence="16">The sequence shown here is derived from an EMBL/GenBank/DDBJ whole genome shotgun (WGS) entry which is preliminary data.</text>
</comment>
<dbReference type="GO" id="GO:0005829">
    <property type="term" value="C:cytosol"/>
    <property type="evidence" value="ECO:0007669"/>
    <property type="project" value="TreeGrafter"/>
</dbReference>
<comment type="similarity">
    <text evidence="4">Belongs to the TPP enzyme family.</text>
</comment>
<dbReference type="FunFam" id="1.25.40.10:FF:000381">
    <property type="entry name" value="Pentatricopeptide repeat-containing protein"/>
    <property type="match status" value="1"/>
</dbReference>
<organism evidence="16 17">
    <name type="scientific">Dipteronia sinensis</name>
    <dbReference type="NCBI Taxonomy" id="43782"/>
    <lineage>
        <taxon>Eukaryota</taxon>
        <taxon>Viridiplantae</taxon>
        <taxon>Streptophyta</taxon>
        <taxon>Embryophyta</taxon>
        <taxon>Tracheophyta</taxon>
        <taxon>Spermatophyta</taxon>
        <taxon>Magnoliopsida</taxon>
        <taxon>eudicotyledons</taxon>
        <taxon>Gunneridae</taxon>
        <taxon>Pentapetalae</taxon>
        <taxon>rosids</taxon>
        <taxon>malvids</taxon>
        <taxon>Sapindales</taxon>
        <taxon>Sapindaceae</taxon>
        <taxon>Hippocastanoideae</taxon>
        <taxon>Acereae</taxon>
        <taxon>Dipteronia</taxon>
    </lineage>
</organism>
<evidence type="ECO:0000256" key="14">
    <source>
        <dbReference type="SAM" id="MobiDB-lite"/>
    </source>
</evidence>
<dbReference type="EC" id="4.1.1.1" evidence="6"/>
<evidence type="ECO:0000256" key="9">
    <source>
        <dbReference type="ARBA" id="ARBA00022793"/>
    </source>
</evidence>
<evidence type="ECO:0000256" key="1">
    <source>
        <dbReference type="ARBA" id="ARBA00001041"/>
    </source>
</evidence>
<name>A0AAE0A115_9ROSI</name>
<dbReference type="SUPFAM" id="SSF52467">
    <property type="entry name" value="DHS-like NAD/FAD-binding domain"/>
    <property type="match status" value="1"/>
</dbReference>
<gene>
    <name evidence="16" type="ORF">Dsin_021461</name>
</gene>
<keyword evidence="12" id="KW-0456">Lyase</keyword>
<dbReference type="PANTHER" id="PTHR43452">
    <property type="entry name" value="PYRUVATE DECARBOXYLASE"/>
    <property type="match status" value="1"/>
</dbReference>
<feature type="repeat" description="PPR" evidence="13">
    <location>
        <begin position="309"/>
        <end position="343"/>
    </location>
</feature>
<dbReference type="InterPro" id="IPR002885">
    <property type="entry name" value="PPR_rpt"/>
</dbReference>
<protein>
    <recommendedName>
        <fullName evidence="6">pyruvate decarboxylase</fullName>
        <ecNumber evidence="6">4.1.1.1</ecNumber>
    </recommendedName>
</protein>
<keyword evidence="8" id="KW-0677">Repeat</keyword>
<dbReference type="AlphaFoldDB" id="A0AAE0A115"/>
<evidence type="ECO:0000313" key="17">
    <source>
        <dbReference type="Proteomes" id="UP001281410"/>
    </source>
</evidence>
<evidence type="ECO:0000256" key="13">
    <source>
        <dbReference type="PROSITE-ProRule" id="PRU00708"/>
    </source>
</evidence>
<dbReference type="EMBL" id="JANJYJ010000007">
    <property type="protein sequence ID" value="KAK3198046.1"/>
    <property type="molecule type" value="Genomic_DNA"/>
</dbReference>
<evidence type="ECO:0000256" key="3">
    <source>
        <dbReference type="ARBA" id="ARBA00001964"/>
    </source>
</evidence>
<comment type="cofactor">
    <cofactor evidence="2">
        <name>a metal cation</name>
        <dbReference type="ChEBI" id="CHEBI:25213"/>
    </cofactor>
</comment>
<dbReference type="Gene3D" id="1.25.40.10">
    <property type="entry name" value="Tetratricopeptide repeat domain"/>
    <property type="match status" value="2"/>
</dbReference>
<keyword evidence="7" id="KW-0479">Metal-binding</keyword>
<proteinExistence type="inferred from homology"/>
<dbReference type="FunFam" id="3.40.50.1220:FF:000009">
    <property type="entry name" value="Pyruvate decarboxylase 1"/>
    <property type="match status" value="1"/>
</dbReference>
<feature type="region of interest" description="Disordered" evidence="14">
    <location>
        <begin position="1"/>
        <end position="29"/>
    </location>
</feature>
<evidence type="ECO:0000256" key="10">
    <source>
        <dbReference type="ARBA" id="ARBA00022842"/>
    </source>
</evidence>
<dbReference type="InterPro" id="IPR012000">
    <property type="entry name" value="Thiamin_PyroP_enz_cen_dom"/>
</dbReference>
<keyword evidence="10" id="KW-0460">Magnesium</keyword>
<keyword evidence="9" id="KW-0210">Decarboxylase</keyword>
<dbReference type="InterPro" id="IPR029035">
    <property type="entry name" value="DHS-like_NAD/FAD-binding_dom"/>
</dbReference>
<dbReference type="PROSITE" id="PS51375">
    <property type="entry name" value="PPR"/>
    <property type="match status" value="2"/>
</dbReference>
<evidence type="ECO:0000256" key="6">
    <source>
        <dbReference type="ARBA" id="ARBA00013202"/>
    </source>
</evidence>
<feature type="repeat" description="PPR" evidence="13">
    <location>
        <begin position="230"/>
        <end position="264"/>
    </location>
</feature>
<keyword evidence="11" id="KW-0786">Thiamine pyrophosphate</keyword>
<sequence>MKSGSGNGKSRRGNQILEDEDGNGQIEEGRGSNELGLEAYVEATADFLNKAVKTVIVGWLKLREAKAQQAFMEFAEASGFPISVMPSSKGLVPEHHPHFIVTYWGAVSSSFCREIVESADTCVFVGPIFNDYSSVGYSLLIKKEKAVIGQPNCVTIGNGPSLGWVSWLNFRARSGGSDVAFEYVKQIHAMIILHGFGSSTRVCNPIIDLCAKNGFIDSARKVFDLLCFKDSASWVAMISGLSQNGYEQEAILLFCQMHISGIMPTPYVLTSALNACTKIELFEVLIDMYAKLGKLSNAQGILRRFTQDDIVSWTAMVPGNVQHNMFTEALKTFGEMQNRGIQSDNIGFSIAISAAGFDKADNVDITPTKNHKICDQVGETVWVEEDTAQKTRLDKDRMLVNVLCCNKVDYEVTVYVGNLSTPMTLKEDPAPVSSSWIVKYLGLKTEPKMLNLVQGMVRVDLPFKKAGRKFSPLDGCQSRYDSRIELKDCDATIKGRSEK</sequence>
<comment type="subunit">
    <text evidence="5">Homotetramer.</text>
</comment>
<dbReference type="NCBIfam" id="TIGR00756">
    <property type="entry name" value="PPR"/>
    <property type="match status" value="2"/>
</dbReference>
<dbReference type="GO" id="GO:0000949">
    <property type="term" value="P:aromatic amino acid family catabolic process to alcohol via Ehrlich pathway"/>
    <property type="evidence" value="ECO:0007669"/>
    <property type="project" value="TreeGrafter"/>
</dbReference>
<evidence type="ECO:0000256" key="7">
    <source>
        <dbReference type="ARBA" id="ARBA00022723"/>
    </source>
</evidence>
<dbReference type="Gene3D" id="3.40.50.1220">
    <property type="entry name" value="TPP-binding domain"/>
    <property type="match status" value="1"/>
</dbReference>
<dbReference type="Pfam" id="PF00205">
    <property type="entry name" value="TPP_enzyme_M"/>
    <property type="match status" value="1"/>
</dbReference>
<comment type="catalytic activity">
    <reaction evidence="1">
        <text>a 2-oxocarboxylate + H(+) = an aldehyde + CO2</text>
        <dbReference type="Rhea" id="RHEA:11628"/>
        <dbReference type="ChEBI" id="CHEBI:15378"/>
        <dbReference type="ChEBI" id="CHEBI:16526"/>
        <dbReference type="ChEBI" id="CHEBI:17478"/>
        <dbReference type="ChEBI" id="CHEBI:35179"/>
        <dbReference type="EC" id="4.1.1.1"/>
    </reaction>
</comment>
<evidence type="ECO:0000256" key="2">
    <source>
        <dbReference type="ARBA" id="ARBA00001920"/>
    </source>
</evidence>
<dbReference type="GO" id="GO:0004737">
    <property type="term" value="F:pyruvate decarboxylase activity"/>
    <property type="evidence" value="ECO:0007669"/>
    <property type="project" value="UniProtKB-EC"/>
</dbReference>
<reference evidence="16" key="1">
    <citation type="journal article" date="2023" name="Plant J.">
        <title>Genome sequences and population genomics provide insights into the demographic history, inbreeding, and mutation load of two 'living fossil' tree species of Dipteronia.</title>
        <authorList>
            <person name="Feng Y."/>
            <person name="Comes H.P."/>
            <person name="Chen J."/>
            <person name="Zhu S."/>
            <person name="Lu R."/>
            <person name="Zhang X."/>
            <person name="Li P."/>
            <person name="Qiu J."/>
            <person name="Olsen K.M."/>
            <person name="Qiu Y."/>
        </authorList>
    </citation>
    <scope>NUCLEOTIDE SEQUENCE</scope>
    <source>
        <strain evidence="16">NBL</strain>
    </source>
</reference>
<evidence type="ECO:0000256" key="11">
    <source>
        <dbReference type="ARBA" id="ARBA00023052"/>
    </source>
</evidence>
<dbReference type="GO" id="GO:0009451">
    <property type="term" value="P:RNA modification"/>
    <property type="evidence" value="ECO:0007669"/>
    <property type="project" value="UniProtKB-ARBA"/>
</dbReference>
<evidence type="ECO:0000256" key="12">
    <source>
        <dbReference type="ARBA" id="ARBA00023239"/>
    </source>
</evidence>
<evidence type="ECO:0000256" key="5">
    <source>
        <dbReference type="ARBA" id="ARBA00011881"/>
    </source>
</evidence>
<evidence type="ECO:0000256" key="4">
    <source>
        <dbReference type="ARBA" id="ARBA00007812"/>
    </source>
</evidence>
<comment type="cofactor">
    <cofactor evidence="3">
        <name>thiamine diphosphate</name>
        <dbReference type="ChEBI" id="CHEBI:58937"/>
    </cofactor>
</comment>
<dbReference type="GO" id="GO:0000287">
    <property type="term" value="F:magnesium ion binding"/>
    <property type="evidence" value="ECO:0007669"/>
    <property type="project" value="InterPro"/>
</dbReference>
<evidence type="ECO:0000313" key="16">
    <source>
        <dbReference type="EMBL" id="KAK3198046.1"/>
    </source>
</evidence>
<evidence type="ECO:0000259" key="15">
    <source>
        <dbReference type="Pfam" id="PF00205"/>
    </source>
</evidence>
<dbReference type="GO" id="GO:0030976">
    <property type="term" value="F:thiamine pyrophosphate binding"/>
    <property type="evidence" value="ECO:0007669"/>
    <property type="project" value="InterPro"/>
</dbReference>
<dbReference type="InterPro" id="IPR011990">
    <property type="entry name" value="TPR-like_helical_dom_sf"/>
</dbReference>
<dbReference type="PANTHER" id="PTHR43452:SF1">
    <property type="entry name" value="PYRUVATE DECARBOXYLASE C186.09-RELATED"/>
    <property type="match status" value="1"/>
</dbReference>
<accession>A0AAE0A115</accession>
<keyword evidence="17" id="KW-1185">Reference proteome</keyword>
<feature type="domain" description="Thiamine pyrophosphate enzyme central" evidence="15">
    <location>
        <begin position="41"/>
        <end position="146"/>
    </location>
</feature>
<dbReference type="Pfam" id="PF01535">
    <property type="entry name" value="PPR"/>
    <property type="match status" value="4"/>
</dbReference>
<dbReference type="Proteomes" id="UP001281410">
    <property type="component" value="Unassembled WGS sequence"/>
</dbReference>
<dbReference type="InterPro" id="IPR012110">
    <property type="entry name" value="PDC/IPDC-like"/>
</dbReference>